<name>A0A4Y2NHS8_ARAVE</name>
<evidence type="ECO:0000256" key="1">
    <source>
        <dbReference type="SAM" id="MobiDB-lite"/>
    </source>
</evidence>
<sequence>MQRNVEVLPHQIRKRPQRKRDPSGWKPEVAKQQRLTASPPSFLFLKIDFRKEAFANIDFGSSSVDVSSTCLEMNERIKAIKIDKEKQTFIIKFTL</sequence>
<evidence type="ECO:0000313" key="2">
    <source>
        <dbReference type="EMBL" id="GBN39018.1"/>
    </source>
</evidence>
<gene>
    <name evidence="2" type="ORF">AVEN_58536_1</name>
</gene>
<dbReference type="EMBL" id="BGPR01009275">
    <property type="protein sequence ID" value="GBN39018.1"/>
    <property type="molecule type" value="Genomic_DNA"/>
</dbReference>
<accession>A0A4Y2NHS8</accession>
<organism evidence="2 3">
    <name type="scientific">Araneus ventricosus</name>
    <name type="common">Orbweaver spider</name>
    <name type="synonym">Epeira ventricosa</name>
    <dbReference type="NCBI Taxonomy" id="182803"/>
    <lineage>
        <taxon>Eukaryota</taxon>
        <taxon>Metazoa</taxon>
        <taxon>Ecdysozoa</taxon>
        <taxon>Arthropoda</taxon>
        <taxon>Chelicerata</taxon>
        <taxon>Arachnida</taxon>
        <taxon>Araneae</taxon>
        <taxon>Araneomorphae</taxon>
        <taxon>Entelegynae</taxon>
        <taxon>Araneoidea</taxon>
        <taxon>Araneidae</taxon>
        <taxon>Araneus</taxon>
    </lineage>
</organism>
<proteinExistence type="predicted"/>
<dbReference type="Proteomes" id="UP000499080">
    <property type="component" value="Unassembled WGS sequence"/>
</dbReference>
<evidence type="ECO:0000313" key="3">
    <source>
        <dbReference type="Proteomes" id="UP000499080"/>
    </source>
</evidence>
<feature type="compositionally biased region" description="Basic and acidic residues" evidence="1">
    <location>
        <begin position="19"/>
        <end position="31"/>
    </location>
</feature>
<reference evidence="2 3" key="1">
    <citation type="journal article" date="2019" name="Sci. Rep.">
        <title>Orb-weaving spider Araneus ventricosus genome elucidates the spidroin gene catalogue.</title>
        <authorList>
            <person name="Kono N."/>
            <person name="Nakamura H."/>
            <person name="Ohtoshi R."/>
            <person name="Moran D.A.P."/>
            <person name="Shinohara A."/>
            <person name="Yoshida Y."/>
            <person name="Fujiwara M."/>
            <person name="Mori M."/>
            <person name="Tomita M."/>
            <person name="Arakawa K."/>
        </authorList>
    </citation>
    <scope>NUCLEOTIDE SEQUENCE [LARGE SCALE GENOMIC DNA]</scope>
</reference>
<dbReference type="AlphaFoldDB" id="A0A4Y2NHS8"/>
<dbReference type="OrthoDB" id="6734959at2759"/>
<protein>
    <submittedName>
        <fullName evidence="2">Uncharacterized protein</fullName>
    </submittedName>
</protein>
<feature type="region of interest" description="Disordered" evidence="1">
    <location>
        <begin position="1"/>
        <end position="33"/>
    </location>
</feature>
<keyword evidence="3" id="KW-1185">Reference proteome</keyword>
<comment type="caution">
    <text evidence="2">The sequence shown here is derived from an EMBL/GenBank/DDBJ whole genome shotgun (WGS) entry which is preliminary data.</text>
</comment>